<dbReference type="InParanoid" id="A0A7X0JSZ7"/>
<feature type="domain" description="ABC transporter" evidence="9">
    <location>
        <begin position="5"/>
        <end position="228"/>
    </location>
</feature>
<comment type="subcellular location">
    <subcellularLocation>
        <location evidence="8">Cell inner membrane</location>
        <topology evidence="8">Peripheral membrane protein</topology>
    </subcellularLocation>
</comment>
<dbReference type="EMBL" id="JACHHT010000002">
    <property type="protein sequence ID" value="MBB6521694.1"/>
    <property type="molecule type" value="Genomic_DNA"/>
</dbReference>
<dbReference type="EC" id="7.6.2.-" evidence="8"/>
<keyword evidence="6 8" id="KW-1278">Translocase</keyword>
<keyword evidence="11" id="KW-1185">Reference proteome</keyword>
<dbReference type="InterPro" id="IPR017871">
    <property type="entry name" value="ABC_transporter-like_CS"/>
</dbReference>
<dbReference type="FunCoup" id="A0A7X0JSZ7">
    <property type="interactions" value="316"/>
</dbReference>
<dbReference type="InterPro" id="IPR011924">
    <property type="entry name" value="LolD_lipo_ATP-bd"/>
</dbReference>
<comment type="caution">
    <text evidence="10">The sequence shown here is derived from an EMBL/GenBank/DDBJ whole genome shotgun (WGS) entry which is preliminary data.</text>
</comment>
<dbReference type="GO" id="GO:0016887">
    <property type="term" value="F:ATP hydrolysis activity"/>
    <property type="evidence" value="ECO:0007669"/>
    <property type="project" value="InterPro"/>
</dbReference>
<dbReference type="Pfam" id="PF00005">
    <property type="entry name" value="ABC_tran"/>
    <property type="match status" value="1"/>
</dbReference>
<comment type="function">
    <text evidence="8">Part of the ABC transporter complex LolCDE involved in the translocation of mature outer membrane-directed lipoproteins, from the inner membrane to the periplasmic chaperone, LolA. Responsible for the formation of the LolA-lipoprotein complex in an ATP-dependent manner.</text>
</comment>
<dbReference type="PANTHER" id="PTHR24220">
    <property type="entry name" value="IMPORT ATP-BINDING PROTEIN"/>
    <property type="match status" value="1"/>
</dbReference>
<dbReference type="SMART" id="SM00382">
    <property type="entry name" value="AAA"/>
    <property type="match status" value="1"/>
</dbReference>
<dbReference type="PANTHER" id="PTHR24220:SF689">
    <property type="entry name" value="LIPOPROTEIN-RELEASING SYSTEM ATP-BINDING PROTEIN LOLD"/>
    <property type="match status" value="1"/>
</dbReference>
<accession>A0A7X0JSZ7</accession>
<keyword evidence="5 8" id="KW-0067">ATP-binding</keyword>
<evidence type="ECO:0000256" key="2">
    <source>
        <dbReference type="ARBA" id="ARBA00022475"/>
    </source>
</evidence>
<dbReference type="InterPro" id="IPR003439">
    <property type="entry name" value="ABC_transporter-like_ATP-bd"/>
</dbReference>
<dbReference type="GO" id="GO:0022857">
    <property type="term" value="F:transmembrane transporter activity"/>
    <property type="evidence" value="ECO:0007669"/>
    <property type="project" value="TreeGrafter"/>
</dbReference>
<keyword evidence="7 8" id="KW-0472">Membrane</keyword>
<protein>
    <recommendedName>
        <fullName evidence="8">Lipoprotein-releasing system ATP-binding protein LolD</fullName>
        <ecNumber evidence="8">7.6.2.-</ecNumber>
    </recommendedName>
</protein>
<evidence type="ECO:0000256" key="5">
    <source>
        <dbReference type="ARBA" id="ARBA00022840"/>
    </source>
</evidence>
<name>A0A7X0JSZ7_9GAMM</name>
<evidence type="ECO:0000313" key="11">
    <source>
        <dbReference type="Proteomes" id="UP000528457"/>
    </source>
</evidence>
<comment type="subunit">
    <text evidence="8">The complex is composed of two ATP-binding proteins (LolD) and two transmembrane proteins (LolC and LolE).</text>
</comment>
<dbReference type="GO" id="GO:0005524">
    <property type="term" value="F:ATP binding"/>
    <property type="evidence" value="ECO:0007669"/>
    <property type="project" value="UniProtKB-UniRule"/>
</dbReference>
<gene>
    <name evidence="8" type="primary">lolD</name>
    <name evidence="10" type="ORF">HNR48_001979</name>
</gene>
<evidence type="ECO:0000313" key="10">
    <source>
        <dbReference type="EMBL" id="MBB6521694.1"/>
    </source>
</evidence>
<dbReference type="FunFam" id="3.40.50.300:FF:000230">
    <property type="entry name" value="Lipoprotein-releasing system ATP-binding protein LolD"/>
    <property type="match status" value="1"/>
</dbReference>
<dbReference type="PROSITE" id="PS00211">
    <property type="entry name" value="ABC_TRANSPORTER_1"/>
    <property type="match status" value="1"/>
</dbReference>
<evidence type="ECO:0000259" key="9">
    <source>
        <dbReference type="PROSITE" id="PS50893"/>
    </source>
</evidence>
<reference evidence="10 11" key="1">
    <citation type="submission" date="2020-08" db="EMBL/GenBank/DDBJ databases">
        <title>Genomic Encyclopedia of Type Strains, Phase IV (KMG-IV): sequencing the most valuable type-strain genomes for metagenomic binning, comparative biology and taxonomic classification.</title>
        <authorList>
            <person name="Goeker M."/>
        </authorList>
    </citation>
    <scope>NUCLEOTIDE SEQUENCE [LARGE SCALE GENOMIC DNA]</scope>
    <source>
        <strain evidence="10 11">DSM 22368</strain>
    </source>
</reference>
<keyword evidence="2 8" id="KW-1003">Cell membrane</keyword>
<organism evidence="10 11">
    <name type="scientific">Pseudoteredinibacter isoporae</name>
    <dbReference type="NCBI Taxonomy" id="570281"/>
    <lineage>
        <taxon>Bacteria</taxon>
        <taxon>Pseudomonadati</taxon>
        <taxon>Pseudomonadota</taxon>
        <taxon>Gammaproteobacteria</taxon>
        <taxon>Cellvibrionales</taxon>
        <taxon>Cellvibrionaceae</taxon>
        <taxon>Pseudoteredinibacter</taxon>
    </lineage>
</organism>
<dbReference type="InterPro" id="IPR017911">
    <property type="entry name" value="MacB-like_ATP-bd"/>
</dbReference>
<dbReference type="SUPFAM" id="SSF52540">
    <property type="entry name" value="P-loop containing nucleoside triphosphate hydrolases"/>
    <property type="match status" value="1"/>
</dbReference>
<evidence type="ECO:0000256" key="1">
    <source>
        <dbReference type="ARBA" id="ARBA00022448"/>
    </source>
</evidence>
<dbReference type="GO" id="GO:0044874">
    <property type="term" value="P:lipoprotein localization to outer membrane"/>
    <property type="evidence" value="ECO:0007669"/>
    <property type="project" value="TreeGrafter"/>
</dbReference>
<dbReference type="InterPro" id="IPR015854">
    <property type="entry name" value="ABC_transpr_LolD-like"/>
</dbReference>
<dbReference type="CDD" id="cd03255">
    <property type="entry name" value="ABC_MJ0796_LolCDE_FtsE"/>
    <property type="match status" value="1"/>
</dbReference>
<comment type="similarity">
    <text evidence="8">Belongs to the ABC transporter superfamily. Lipoprotein translocase (TC 3.A.1.125) family.</text>
</comment>
<keyword evidence="3 8" id="KW-0997">Cell inner membrane</keyword>
<dbReference type="GO" id="GO:0005886">
    <property type="term" value="C:plasma membrane"/>
    <property type="evidence" value="ECO:0007669"/>
    <property type="project" value="UniProtKB-SubCell"/>
</dbReference>
<keyword evidence="10" id="KW-0449">Lipoprotein</keyword>
<dbReference type="Proteomes" id="UP000528457">
    <property type="component" value="Unassembled WGS sequence"/>
</dbReference>
<evidence type="ECO:0000256" key="6">
    <source>
        <dbReference type="ARBA" id="ARBA00022967"/>
    </source>
</evidence>
<dbReference type="Gene3D" id="3.40.50.300">
    <property type="entry name" value="P-loop containing nucleotide triphosphate hydrolases"/>
    <property type="match status" value="1"/>
</dbReference>
<dbReference type="PROSITE" id="PS50893">
    <property type="entry name" value="ABC_TRANSPORTER_2"/>
    <property type="match status" value="1"/>
</dbReference>
<dbReference type="InterPro" id="IPR027417">
    <property type="entry name" value="P-loop_NTPase"/>
</dbReference>
<keyword evidence="4 8" id="KW-0547">Nucleotide-binding</keyword>
<proteinExistence type="inferred from homology"/>
<keyword evidence="1 8" id="KW-0813">Transport</keyword>
<evidence type="ECO:0000256" key="4">
    <source>
        <dbReference type="ARBA" id="ARBA00022741"/>
    </source>
</evidence>
<dbReference type="InterPro" id="IPR003593">
    <property type="entry name" value="AAA+_ATPase"/>
</dbReference>
<sequence>MTSVLQCVDLCKSYDEGPEPVHVLEKINFSLQAAERVAIVGASGSGKSTLLNLLGGLDQPSSGEVRLSDQAFSSLSPNARGQMRNRHMGFVYQFHHLLPEFSALENVAMPLMISGQSLAKAKGPATEMLAQVGLAERLSHRPSALSGGERQRVAIARALVNRPECVLMDEPTGNLDAETAAEIEALMEDLNKQLGISFVLVTHDQSLAMRMDRVLKLERRQLQQVDQL</sequence>
<evidence type="ECO:0000256" key="8">
    <source>
        <dbReference type="RuleBase" id="RU367068"/>
    </source>
</evidence>
<keyword evidence="10" id="KW-0378">Hydrolase</keyword>
<dbReference type="AlphaFoldDB" id="A0A7X0JSZ7"/>
<dbReference type="RefSeq" id="WP_166844710.1">
    <property type="nucleotide sequence ID" value="NZ_JAAONY010000002.1"/>
</dbReference>
<evidence type="ECO:0000256" key="7">
    <source>
        <dbReference type="ARBA" id="ARBA00023136"/>
    </source>
</evidence>
<evidence type="ECO:0000256" key="3">
    <source>
        <dbReference type="ARBA" id="ARBA00022519"/>
    </source>
</evidence>
<dbReference type="GO" id="GO:0089705">
    <property type="term" value="P:protein localization to outer membrane"/>
    <property type="evidence" value="ECO:0007669"/>
    <property type="project" value="TreeGrafter"/>
</dbReference>
<dbReference type="NCBIfam" id="TIGR02211">
    <property type="entry name" value="LolD_lipo_ex"/>
    <property type="match status" value="1"/>
</dbReference>